<accession>A0A4R6Q3C0</accession>
<evidence type="ECO:0000313" key="2">
    <source>
        <dbReference type="EMBL" id="TDP56322.1"/>
    </source>
</evidence>
<dbReference type="CDD" id="cd00371">
    <property type="entry name" value="HMA"/>
    <property type="match status" value="1"/>
</dbReference>
<dbReference type="EMBL" id="SNXO01000017">
    <property type="protein sequence ID" value="TDP56322.1"/>
    <property type="molecule type" value="Genomic_DNA"/>
</dbReference>
<keyword evidence="3" id="KW-1185">Reference proteome</keyword>
<dbReference type="SUPFAM" id="SSF55008">
    <property type="entry name" value="HMA, heavy metal-associated domain"/>
    <property type="match status" value="1"/>
</dbReference>
<dbReference type="Pfam" id="PF00403">
    <property type="entry name" value="HMA"/>
    <property type="match status" value="1"/>
</dbReference>
<sequence>MKKSYKLENLDCANCAAKMERAIGKIDGVNECSISFMTQKINIDAEDEKFDDVMVAAQKAITKVDRGCKIIK</sequence>
<dbReference type="Proteomes" id="UP000295500">
    <property type="component" value="Unassembled WGS sequence"/>
</dbReference>
<dbReference type="OrthoDB" id="7068874at2"/>
<gene>
    <name evidence="2" type="ORF">EV211_11736</name>
</gene>
<comment type="caution">
    <text evidence="2">The sequence shown here is derived from an EMBL/GenBank/DDBJ whole genome shotgun (WGS) entry which is preliminary data.</text>
</comment>
<dbReference type="InterPro" id="IPR036163">
    <property type="entry name" value="HMA_dom_sf"/>
</dbReference>
<name>A0A4R6Q3C0_9FIRM</name>
<evidence type="ECO:0000313" key="3">
    <source>
        <dbReference type="Proteomes" id="UP000295500"/>
    </source>
</evidence>
<dbReference type="Gene3D" id="3.30.70.100">
    <property type="match status" value="1"/>
</dbReference>
<proteinExistence type="predicted"/>
<organism evidence="2 3">
    <name type="scientific">Aminicella lysinilytica</name>
    <dbReference type="NCBI Taxonomy" id="433323"/>
    <lineage>
        <taxon>Bacteria</taxon>
        <taxon>Bacillati</taxon>
        <taxon>Bacillota</taxon>
        <taxon>Clostridia</taxon>
        <taxon>Peptostreptococcales</taxon>
        <taxon>Anaerovoracaceae</taxon>
        <taxon>Aminicella</taxon>
    </lineage>
</organism>
<dbReference type="PROSITE" id="PS50846">
    <property type="entry name" value="HMA_2"/>
    <property type="match status" value="1"/>
</dbReference>
<dbReference type="RefSeq" id="WP_133528461.1">
    <property type="nucleotide sequence ID" value="NZ_SNXO01000017.1"/>
</dbReference>
<feature type="domain" description="HMA" evidence="1">
    <location>
        <begin position="1"/>
        <end position="69"/>
    </location>
</feature>
<protein>
    <submittedName>
        <fullName evidence="2">Heavy-metal-associated domain-containing protein</fullName>
    </submittedName>
</protein>
<dbReference type="AlphaFoldDB" id="A0A4R6Q3C0"/>
<reference evidence="2 3" key="1">
    <citation type="submission" date="2019-03" db="EMBL/GenBank/DDBJ databases">
        <title>Genomic Encyclopedia of Type Strains, Phase IV (KMG-IV): sequencing the most valuable type-strain genomes for metagenomic binning, comparative biology and taxonomic classification.</title>
        <authorList>
            <person name="Goeker M."/>
        </authorList>
    </citation>
    <scope>NUCLEOTIDE SEQUENCE [LARGE SCALE GENOMIC DNA]</scope>
    <source>
        <strain evidence="2 3">DSM 28287</strain>
    </source>
</reference>
<dbReference type="InterPro" id="IPR006121">
    <property type="entry name" value="HMA_dom"/>
</dbReference>
<evidence type="ECO:0000259" key="1">
    <source>
        <dbReference type="PROSITE" id="PS50846"/>
    </source>
</evidence>
<dbReference type="GO" id="GO:0046872">
    <property type="term" value="F:metal ion binding"/>
    <property type="evidence" value="ECO:0007669"/>
    <property type="project" value="InterPro"/>
</dbReference>